<protein>
    <recommendedName>
        <fullName evidence="1">FRG domain-containing protein</fullName>
    </recommendedName>
</protein>
<dbReference type="Pfam" id="PF08867">
    <property type="entry name" value="FRG"/>
    <property type="match status" value="1"/>
</dbReference>
<reference evidence="2 3" key="1">
    <citation type="submission" date="2019-04" db="EMBL/GenBank/DDBJ databases">
        <authorList>
            <person name="Van Vliet M D."/>
        </authorList>
    </citation>
    <scope>NUCLEOTIDE SEQUENCE [LARGE SCALE GENOMIC DNA]</scope>
    <source>
        <strain evidence="2 3">F1</strain>
    </source>
</reference>
<dbReference type="AlphaFoldDB" id="A0A6C2UCT9"/>
<dbReference type="SMART" id="SM00901">
    <property type="entry name" value="FRG"/>
    <property type="match status" value="1"/>
</dbReference>
<evidence type="ECO:0000259" key="1">
    <source>
        <dbReference type="SMART" id="SM00901"/>
    </source>
</evidence>
<proteinExistence type="predicted"/>
<evidence type="ECO:0000313" key="3">
    <source>
        <dbReference type="Proteomes" id="UP000366872"/>
    </source>
</evidence>
<sequence>MNKPATKEISVHSLAEFVKHVCDVESDWNGNDWKICWFRGCGTNHSLLPSQYRPGYKNDVHDEESTFLEFKQQARGFLDRELNDWEMYFLMQHYGVPTRLLDWTSNCLVALFFALLTNEKDGDPCVWMLNPFLFNHHNAPIQEPYIMVPPNSVNERYSEKGQRQSLHWINHLHPLRFNQKQDSNGKDRNIERPIAISPPLLDRRVVAQSSFFTLHGGLERSIDENCMDCDESSHVNFIRKFVLSVDREVMLRQLTCFGITRQRVYPDLDGLGRELRHRLMDI</sequence>
<feature type="domain" description="FRG" evidence="1">
    <location>
        <begin position="32"/>
        <end position="127"/>
    </location>
</feature>
<dbReference type="InterPro" id="IPR014966">
    <property type="entry name" value="FRG-dom"/>
</dbReference>
<evidence type="ECO:0000313" key="2">
    <source>
        <dbReference type="EMBL" id="VGO17241.1"/>
    </source>
</evidence>
<keyword evidence="3" id="KW-1185">Reference proteome</keyword>
<organism evidence="2 3">
    <name type="scientific">Pontiella desulfatans</name>
    <dbReference type="NCBI Taxonomy" id="2750659"/>
    <lineage>
        <taxon>Bacteria</taxon>
        <taxon>Pseudomonadati</taxon>
        <taxon>Kiritimatiellota</taxon>
        <taxon>Kiritimatiellia</taxon>
        <taxon>Kiritimatiellales</taxon>
        <taxon>Pontiellaceae</taxon>
        <taxon>Pontiella</taxon>
    </lineage>
</organism>
<name>A0A6C2UCT9_PONDE</name>
<dbReference type="EMBL" id="CAAHFG010000004">
    <property type="protein sequence ID" value="VGO17241.1"/>
    <property type="molecule type" value="Genomic_DNA"/>
</dbReference>
<gene>
    <name evidence="2" type="ORF">PDESU_05837</name>
</gene>
<dbReference type="Proteomes" id="UP000366872">
    <property type="component" value="Unassembled WGS sequence"/>
</dbReference>
<dbReference type="RefSeq" id="WP_136082730.1">
    <property type="nucleotide sequence ID" value="NZ_CAAHFG010000004.1"/>
</dbReference>
<accession>A0A6C2UCT9</accession>